<evidence type="ECO:0000313" key="4">
    <source>
        <dbReference type="Proteomes" id="UP001164746"/>
    </source>
</evidence>
<evidence type="ECO:0000313" key="3">
    <source>
        <dbReference type="EMBL" id="WAR06939.1"/>
    </source>
</evidence>
<reference evidence="3" key="1">
    <citation type="submission" date="2022-11" db="EMBL/GenBank/DDBJ databases">
        <title>Centuries of genome instability and evolution in soft-shell clam transmissible cancer (bioRxiv).</title>
        <authorList>
            <person name="Hart S.F.M."/>
            <person name="Yonemitsu M.A."/>
            <person name="Giersch R.M."/>
            <person name="Beal B.F."/>
            <person name="Arriagada G."/>
            <person name="Davis B.W."/>
            <person name="Ostrander E.A."/>
            <person name="Goff S.P."/>
            <person name="Metzger M.J."/>
        </authorList>
    </citation>
    <scope>NUCLEOTIDE SEQUENCE</scope>
    <source>
        <strain evidence="3">MELC-2E11</strain>
        <tissue evidence="3">Siphon/mantle</tissue>
    </source>
</reference>
<dbReference type="EMBL" id="CP111017">
    <property type="protein sequence ID" value="WAR06939.1"/>
    <property type="molecule type" value="Genomic_DNA"/>
</dbReference>
<sequence length="178" mass="18891">MLCVWVGFTAADDDPKAFLEIDIPLDIRGLISCNEDVWNLQVCIVQQLAPVLDTMPGGAHRCDNNCTFQNYTAGDPKLHMCIFYKLEREYERLLDITKGSQSLMSKQTSEDPGGPGTGTLVGGALGGLAALLAALAAGFAIFKRLQRNKVDDDGSTPVLPGGDIGISEAPNSVPPAGI</sequence>
<protein>
    <submittedName>
        <fullName evidence="3">Uncharacterized protein</fullName>
    </submittedName>
</protein>
<feature type="transmembrane region" description="Helical" evidence="2">
    <location>
        <begin position="120"/>
        <end position="142"/>
    </location>
</feature>
<feature type="region of interest" description="Disordered" evidence="1">
    <location>
        <begin position="152"/>
        <end position="178"/>
    </location>
</feature>
<keyword evidence="2" id="KW-0812">Transmembrane</keyword>
<keyword evidence="4" id="KW-1185">Reference proteome</keyword>
<evidence type="ECO:0000256" key="1">
    <source>
        <dbReference type="SAM" id="MobiDB-lite"/>
    </source>
</evidence>
<dbReference type="Proteomes" id="UP001164746">
    <property type="component" value="Chromosome 6"/>
</dbReference>
<organism evidence="3 4">
    <name type="scientific">Mya arenaria</name>
    <name type="common">Soft-shell clam</name>
    <dbReference type="NCBI Taxonomy" id="6604"/>
    <lineage>
        <taxon>Eukaryota</taxon>
        <taxon>Metazoa</taxon>
        <taxon>Spiralia</taxon>
        <taxon>Lophotrochozoa</taxon>
        <taxon>Mollusca</taxon>
        <taxon>Bivalvia</taxon>
        <taxon>Autobranchia</taxon>
        <taxon>Heteroconchia</taxon>
        <taxon>Euheterodonta</taxon>
        <taxon>Imparidentia</taxon>
        <taxon>Neoheterodontei</taxon>
        <taxon>Myida</taxon>
        <taxon>Myoidea</taxon>
        <taxon>Myidae</taxon>
        <taxon>Mya</taxon>
    </lineage>
</organism>
<evidence type="ECO:0000256" key="2">
    <source>
        <dbReference type="SAM" id="Phobius"/>
    </source>
</evidence>
<accession>A0ABY7ECU7</accession>
<gene>
    <name evidence="3" type="ORF">MAR_016897</name>
</gene>
<keyword evidence="2" id="KW-0472">Membrane</keyword>
<name>A0ABY7ECU7_MYAAR</name>
<keyword evidence="2" id="KW-1133">Transmembrane helix</keyword>
<proteinExistence type="predicted"/>